<dbReference type="InterPro" id="IPR036942">
    <property type="entry name" value="Beta-barrel_TonB_sf"/>
</dbReference>
<evidence type="ECO:0000256" key="7">
    <source>
        <dbReference type="ARBA" id="ARBA00023077"/>
    </source>
</evidence>
<evidence type="ECO:0000256" key="6">
    <source>
        <dbReference type="ARBA" id="ARBA00022729"/>
    </source>
</evidence>
<dbReference type="Pfam" id="PF07715">
    <property type="entry name" value="Plug"/>
    <property type="match status" value="1"/>
</dbReference>
<dbReference type="EMBL" id="JAADJT010000011">
    <property type="protein sequence ID" value="NGZ87174.1"/>
    <property type="molecule type" value="Genomic_DNA"/>
</dbReference>
<reference evidence="16 17" key="1">
    <citation type="submission" date="2020-01" db="EMBL/GenBank/DDBJ databases">
        <authorList>
            <person name="Lee S.D."/>
        </authorList>
    </citation>
    <scope>NUCLEOTIDE SEQUENCE [LARGE SCALE GENOMIC DNA]</scope>
    <source>
        <strain evidence="16 17">SAP-35</strain>
    </source>
</reference>
<evidence type="ECO:0000256" key="9">
    <source>
        <dbReference type="ARBA" id="ARBA00023170"/>
    </source>
</evidence>
<dbReference type="Gene3D" id="2.170.130.10">
    <property type="entry name" value="TonB-dependent receptor, plug domain"/>
    <property type="match status" value="1"/>
</dbReference>
<evidence type="ECO:0000256" key="1">
    <source>
        <dbReference type="ARBA" id="ARBA00004571"/>
    </source>
</evidence>
<keyword evidence="17" id="KW-1185">Reference proteome</keyword>
<evidence type="ECO:0000256" key="3">
    <source>
        <dbReference type="ARBA" id="ARBA00022448"/>
    </source>
</evidence>
<keyword evidence="10 11" id="KW-0998">Cell outer membrane</keyword>
<evidence type="ECO:0000256" key="5">
    <source>
        <dbReference type="ARBA" id="ARBA00022692"/>
    </source>
</evidence>
<dbReference type="InterPro" id="IPR037066">
    <property type="entry name" value="Plug_dom_sf"/>
</dbReference>
<keyword evidence="6 13" id="KW-0732">Signal</keyword>
<dbReference type="PANTHER" id="PTHR30069:SF29">
    <property type="entry name" value="HEMOGLOBIN AND HEMOGLOBIN-HAPTOGLOBIN-BINDING PROTEIN 1-RELATED"/>
    <property type="match status" value="1"/>
</dbReference>
<organism evidence="16 17">
    <name type="scientific">Duganella aceris</name>
    <dbReference type="NCBI Taxonomy" id="2703883"/>
    <lineage>
        <taxon>Bacteria</taxon>
        <taxon>Pseudomonadati</taxon>
        <taxon>Pseudomonadota</taxon>
        <taxon>Betaproteobacteria</taxon>
        <taxon>Burkholderiales</taxon>
        <taxon>Oxalobacteraceae</taxon>
        <taxon>Telluria group</taxon>
        <taxon>Duganella</taxon>
    </lineage>
</organism>
<gene>
    <name evidence="16" type="ORF">GW587_23295</name>
</gene>
<dbReference type="SUPFAM" id="SSF56935">
    <property type="entry name" value="Porins"/>
    <property type="match status" value="1"/>
</dbReference>
<dbReference type="InterPro" id="IPR000531">
    <property type="entry name" value="Beta-barrel_TonB"/>
</dbReference>
<accession>A0ABX0FR87</accession>
<dbReference type="CDD" id="cd01347">
    <property type="entry name" value="ligand_gated_channel"/>
    <property type="match status" value="1"/>
</dbReference>
<feature type="domain" description="TonB-dependent receptor-like beta-barrel" evidence="14">
    <location>
        <begin position="258"/>
        <end position="669"/>
    </location>
</feature>
<dbReference type="Gene3D" id="2.40.170.20">
    <property type="entry name" value="TonB-dependent receptor, beta-barrel domain"/>
    <property type="match status" value="1"/>
</dbReference>
<dbReference type="InterPro" id="IPR039426">
    <property type="entry name" value="TonB-dep_rcpt-like"/>
</dbReference>
<evidence type="ECO:0000256" key="4">
    <source>
        <dbReference type="ARBA" id="ARBA00022452"/>
    </source>
</evidence>
<comment type="caution">
    <text evidence="16">The sequence shown here is derived from an EMBL/GenBank/DDBJ whole genome shotgun (WGS) entry which is preliminary data.</text>
</comment>
<evidence type="ECO:0000313" key="17">
    <source>
        <dbReference type="Proteomes" id="UP000666369"/>
    </source>
</evidence>
<evidence type="ECO:0000256" key="12">
    <source>
        <dbReference type="RuleBase" id="RU003357"/>
    </source>
</evidence>
<feature type="domain" description="TonB-dependent receptor plug" evidence="15">
    <location>
        <begin position="56"/>
        <end position="166"/>
    </location>
</feature>
<dbReference type="Proteomes" id="UP000666369">
    <property type="component" value="Unassembled WGS sequence"/>
</dbReference>
<keyword evidence="4 11" id="KW-1134">Transmembrane beta strand</keyword>
<dbReference type="PROSITE" id="PS52016">
    <property type="entry name" value="TONB_DEPENDENT_REC_3"/>
    <property type="match status" value="1"/>
</dbReference>
<feature type="signal peptide" evidence="13">
    <location>
        <begin position="1"/>
        <end position="26"/>
    </location>
</feature>
<keyword evidence="8 11" id="KW-0472">Membrane</keyword>
<keyword evidence="9 16" id="KW-0675">Receptor</keyword>
<dbReference type="PANTHER" id="PTHR30069">
    <property type="entry name" value="TONB-DEPENDENT OUTER MEMBRANE RECEPTOR"/>
    <property type="match status" value="1"/>
</dbReference>
<comment type="subcellular location">
    <subcellularLocation>
        <location evidence="1 11">Cell outer membrane</location>
        <topology evidence="1 11">Multi-pass membrane protein</topology>
    </subcellularLocation>
</comment>
<evidence type="ECO:0000259" key="14">
    <source>
        <dbReference type="Pfam" id="PF00593"/>
    </source>
</evidence>
<sequence>MKVWSAQRLTLTAALTLPLTVAQAYAGQSPADEDELALLYGAADSVSIATGNLQALRRAPAVASVITAADIAAMGATDLDQVLESVPGIHVNRTPNSNSPLYVVRGIVSPYTPQILMLQNGVPITTAYVGNKGNIWGGYPVEHIARIEIIRGPGSALYGSDAFSGVINIITKGPLEAQGTEVGARAGTFDTYDAWVQHGGKVGPVDVAAYVRMGSTDGNDSRIDADAQSRNDTLFRSHASLAPGGLNNQVKAADANLDLIYGQWRARFGYKKRYDMGTGAGIASALDPVGRQRSERITSSLAWADPQFSGDWGLGASLSTQQYSQEVTTLYRLLPPGLVFPTGAFPDGMIGAPETWERTYRLSGYADYSGLNAHHLRIGVGHDDIDLYRVREVRNFSYAANGTPIPLPSVIETTYTLPFLRPQRRRIDYVYLQDEWNLAKDWNLTAGVRRDRYSDFGGTTNPRLALVWDASFDLTAKLLYGRAFRAPAFLESYGITNPVAMGNPNLKPERNATSELSFAWQARADANVNLTFYRYAMKNIIRVVPNATPGTGGTYANTGNQNGRGVELESTWTVTRDLRLSGNYAWQRSIDETTDTDAGYAPHNHLYGRADWAFVSGYQAGTQVNWVAGRKRAFGDARPAISDYTTLDLTLATRNGRRQWNFSAALRNVFNADVREPTPAPGLNLPHDLPMAPRTISLQASYRM</sequence>
<keyword evidence="7 12" id="KW-0798">TonB box</keyword>
<protein>
    <submittedName>
        <fullName evidence="16">TonB-dependent receptor</fullName>
    </submittedName>
</protein>
<evidence type="ECO:0000256" key="13">
    <source>
        <dbReference type="SAM" id="SignalP"/>
    </source>
</evidence>
<proteinExistence type="inferred from homology"/>
<feature type="chain" id="PRO_5045971171" evidence="13">
    <location>
        <begin position="27"/>
        <end position="704"/>
    </location>
</feature>
<reference evidence="17" key="2">
    <citation type="submission" date="2023-07" db="EMBL/GenBank/DDBJ databases">
        <title>Duganella aceri sp. nov., isolated from tree sap.</title>
        <authorList>
            <person name="Kim I.S."/>
        </authorList>
    </citation>
    <scope>NUCLEOTIDE SEQUENCE [LARGE SCALE GENOMIC DNA]</scope>
    <source>
        <strain evidence="17">SAP-35</strain>
    </source>
</reference>
<evidence type="ECO:0000313" key="16">
    <source>
        <dbReference type="EMBL" id="NGZ87174.1"/>
    </source>
</evidence>
<evidence type="ECO:0000256" key="10">
    <source>
        <dbReference type="ARBA" id="ARBA00023237"/>
    </source>
</evidence>
<evidence type="ECO:0000259" key="15">
    <source>
        <dbReference type="Pfam" id="PF07715"/>
    </source>
</evidence>
<evidence type="ECO:0000256" key="2">
    <source>
        <dbReference type="ARBA" id="ARBA00009810"/>
    </source>
</evidence>
<evidence type="ECO:0000256" key="8">
    <source>
        <dbReference type="ARBA" id="ARBA00023136"/>
    </source>
</evidence>
<keyword evidence="5 11" id="KW-0812">Transmembrane</keyword>
<dbReference type="Pfam" id="PF00593">
    <property type="entry name" value="TonB_dep_Rec_b-barrel"/>
    <property type="match status" value="1"/>
</dbReference>
<comment type="similarity">
    <text evidence="2 11 12">Belongs to the TonB-dependent receptor family.</text>
</comment>
<name>A0ABX0FR87_9BURK</name>
<keyword evidence="3 11" id="KW-0813">Transport</keyword>
<dbReference type="InterPro" id="IPR012910">
    <property type="entry name" value="Plug_dom"/>
</dbReference>
<evidence type="ECO:0000256" key="11">
    <source>
        <dbReference type="PROSITE-ProRule" id="PRU01360"/>
    </source>
</evidence>